<sequence length="409" mass="44195">MAQRIYKSTATMASLTCLLLCANTVNAQSDEERLKQLEQQVANLQSQVSSNKTGQDRLRFNGFLSLAYGVASNDGGYAGYTEEGTFNNDSLFGLQGAFTLTDDTEVTMQLVGRGREDWDPAIEWAYISHQFTPSFKMRAGKMRLPLFMYSDSLEVGYAQPWIRPPVEVYGAVPVTSYTGVDGLYDISLNNSTLSLQGFLGESDETIALPGGQVARLAVNDLVGGSATWTDFIWTLRANVAQAEITTGGDKLDTTFMGVGFSYNDGTWQVISEFTSLEIDGPTADTESGYITLARTFGAFSPYATIAMTESTDDSERPLSRQAAFAALTTPGSPFFGNTDVLSGSEVANLERKAYSLGVRWDVMSNVAVKFDVTRASDFGSTGGGLDGNFAPAIAYDDADVYSIKIDSAF</sequence>
<feature type="chain" id="PRO_5045534069" description="Porin" evidence="2">
    <location>
        <begin position="28"/>
        <end position="409"/>
    </location>
</feature>
<evidence type="ECO:0008006" key="5">
    <source>
        <dbReference type="Google" id="ProtNLM"/>
    </source>
</evidence>
<dbReference type="EMBL" id="JBHRTL010000007">
    <property type="protein sequence ID" value="MFC3155909.1"/>
    <property type="molecule type" value="Genomic_DNA"/>
</dbReference>
<dbReference type="InterPro" id="IPR023614">
    <property type="entry name" value="Porin_dom_sf"/>
</dbReference>
<evidence type="ECO:0000256" key="2">
    <source>
        <dbReference type="SAM" id="SignalP"/>
    </source>
</evidence>
<evidence type="ECO:0000313" key="3">
    <source>
        <dbReference type="EMBL" id="MFC3155909.1"/>
    </source>
</evidence>
<accession>A0ABV7HPU0</accession>
<dbReference type="Gene3D" id="2.40.160.10">
    <property type="entry name" value="Porin"/>
    <property type="match status" value="1"/>
</dbReference>
<evidence type="ECO:0000256" key="1">
    <source>
        <dbReference type="SAM" id="Coils"/>
    </source>
</evidence>
<feature type="coiled-coil region" evidence="1">
    <location>
        <begin position="27"/>
        <end position="54"/>
    </location>
</feature>
<gene>
    <name evidence="3" type="ORF">ACFOEB_11910</name>
</gene>
<keyword evidence="2" id="KW-0732">Signal</keyword>
<comment type="caution">
    <text evidence="3">The sequence shown here is derived from an EMBL/GenBank/DDBJ whole genome shotgun (WGS) entry which is preliminary data.</text>
</comment>
<name>A0ABV7HPU0_9GAMM</name>
<feature type="signal peptide" evidence="2">
    <location>
        <begin position="1"/>
        <end position="27"/>
    </location>
</feature>
<evidence type="ECO:0000313" key="4">
    <source>
        <dbReference type="Proteomes" id="UP001595548"/>
    </source>
</evidence>
<reference evidence="4" key="1">
    <citation type="journal article" date="2019" name="Int. J. Syst. Evol. Microbiol.">
        <title>The Global Catalogue of Microorganisms (GCM) 10K type strain sequencing project: providing services to taxonomists for standard genome sequencing and annotation.</title>
        <authorList>
            <consortium name="The Broad Institute Genomics Platform"/>
            <consortium name="The Broad Institute Genome Sequencing Center for Infectious Disease"/>
            <person name="Wu L."/>
            <person name="Ma J."/>
        </authorList>
    </citation>
    <scope>NUCLEOTIDE SEQUENCE [LARGE SCALE GENOMIC DNA]</scope>
    <source>
        <strain evidence="4">KCTC 52141</strain>
    </source>
</reference>
<keyword evidence="4" id="KW-1185">Reference proteome</keyword>
<dbReference type="SUPFAM" id="SSF56935">
    <property type="entry name" value="Porins"/>
    <property type="match status" value="1"/>
</dbReference>
<protein>
    <recommendedName>
        <fullName evidence="5">Porin</fullName>
    </recommendedName>
</protein>
<dbReference type="Proteomes" id="UP001595548">
    <property type="component" value="Unassembled WGS sequence"/>
</dbReference>
<keyword evidence="1" id="KW-0175">Coiled coil</keyword>
<organism evidence="3 4">
    <name type="scientific">Gilvimarinus japonicus</name>
    <dbReference type="NCBI Taxonomy" id="1796469"/>
    <lineage>
        <taxon>Bacteria</taxon>
        <taxon>Pseudomonadati</taxon>
        <taxon>Pseudomonadota</taxon>
        <taxon>Gammaproteobacteria</taxon>
        <taxon>Cellvibrionales</taxon>
        <taxon>Cellvibrionaceae</taxon>
        <taxon>Gilvimarinus</taxon>
    </lineage>
</organism>
<proteinExistence type="predicted"/>
<dbReference type="RefSeq" id="WP_382416902.1">
    <property type="nucleotide sequence ID" value="NZ_AP031500.1"/>
</dbReference>